<feature type="non-terminal residue" evidence="2">
    <location>
        <position position="1"/>
    </location>
</feature>
<comment type="caution">
    <text evidence="2">The sequence shown here is derived from an EMBL/GenBank/DDBJ whole genome shotgun (WGS) entry which is preliminary data.</text>
</comment>
<feature type="compositionally biased region" description="Polar residues" evidence="1">
    <location>
        <begin position="1"/>
        <end position="23"/>
    </location>
</feature>
<evidence type="ECO:0000313" key="3">
    <source>
        <dbReference type="Proteomes" id="UP000257109"/>
    </source>
</evidence>
<dbReference type="Proteomes" id="UP000257109">
    <property type="component" value="Unassembled WGS sequence"/>
</dbReference>
<protein>
    <submittedName>
        <fullName evidence="2">Uncharacterized protein</fullName>
    </submittedName>
</protein>
<evidence type="ECO:0000313" key="2">
    <source>
        <dbReference type="EMBL" id="RDX81011.1"/>
    </source>
</evidence>
<feature type="region of interest" description="Disordered" evidence="1">
    <location>
        <begin position="1"/>
        <end position="33"/>
    </location>
</feature>
<dbReference type="EMBL" id="QJKJ01008035">
    <property type="protein sequence ID" value="RDX81011.1"/>
    <property type="molecule type" value="Genomic_DNA"/>
</dbReference>
<keyword evidence="3" id="KW-1185">Reference proteome</keyword>
<dbReference type="OrthoDB" id="1420706at2759"/>
<reference evidence="2" key="1">
    <citation type="submission" date="2018-05" db="EMBL/GenBank/DDBJ databases">
        <title>Draft genome of Mucuna pruriens seed.</title>
        <authorList>
            <person name="Nnadi N.E."/>
            <person name="Vos R."/>
            <person name="Hasami M.H."/>
            <person name="Devisetty U.K."/>
            <person name="Aguiy J.C."/>
        </authorList>
    </citation>
    <scope>NUCLEOTIDE SEQUENCE [LARGE SCALE GENOMIC DNA]</scope>
    <source>
        <strain evidence="2">JCA_2017</strain>
    </source>
</reference>
<accession>A0A371FRV2</accession>
<feature type="non-terminal residue" evidence="2">
    <location>
        <position position="120"/>
    </location>
</feature>
<name>A0A371FRV2_MUCPR</name>
<proteinExistence type="predicted"/>
<gene>
    <name evidence="2" type="ORF">CR513_38367</name>
</gene>
<organism evidence="2 3">
    <name type="scientific">Mucuna pruriens</name>
    <name type="common">Velvet bean</name>
    <name type="synonym">Dolichos pruriens</name>
    <dbReference type="NCBI Taxonomy" id="157652"/>
    <lineage>
        <taxon>Eukaryota</taxon>
        <taxon>Viridiplantae</taxon>
        <taxon>Streptophyta</taxon>
        <taxon>Embryophyta</taxon>
        <taxon>Tracheophyta</taxon>
        <taxon>Spermatophyta</taxon>
        <taxon>Magnoliopsida</taxon>
        <taxon>eudicotyledons</taxon>
        <taxon>Gunneridae</taxon>
        <taxon>Pentapetalae</taxon>
        <taxon>rosids</taxon>
        <taxon>fabids</taxon>
        <taxon>Fabales</taxon>
        <taxon>Fabaceae</taxon>
        <taxon>Papilionoideae</taxon>
        <taxon>50 kb inversion clade</taxon>
        <taxon>NPAAA clade</taxon>
        <taxon>indigoferoid/millettioid clade</taxon>
        <taxon>Phaseoleae</taxon>
        <taxon>Mucuna</taxon>
    </lineage>
</organism>
<sequence length="120" mass="13672">MLAQLVSSQDQVGQTDLGSTTGKSPLLPPPMELRTLPSHPKYAYLDREQQLPVIIANNLHQEQEDKLLEVLRQHKKAIGWKLADLPGINPSICMHRILMEEEIKPIRQPQRRLNPTLLDV</sequence>
<dbReference type="AlphaFoldDB" id="A0A371FRV2"/>
<evidence type="ECO:0000256" key="1">
    <source>
        <dbReference type="SAM" id="MobiDB-lite"/>
    </source>
</evidence>